<reference evidence="16" key="1">
    <citation type="submission" date="2022-01" db="EMBL/GenBank/DDBJ databases">
        <authorList>
            <person name="King R."/>
        </authorList>
    </citation>
    <scope>NUCLEOTIDE SEQUENCE</scope>
</reference>
<evidence type="ECO:0000256" key="6">
    <source>
        <dbReference type="ARBA" id="ARBA00022723"/>
    </source>
</evidence>
<evidence type="ECO:0000256" key="10">
    <source>
        <dbReference type="ARBA" id="ARBA00023004"/>
    </source>
</evidence>
<evidence type="ECO:0000256" key="2">
    <source>
        <dbReference type="ARBA" id="ARBA00004174"/>
    </source>
</evidence>
<keyword evidence="15" id="KW-1133">Transmembrane helix</keyword>
<dbReference type="CDD" id="cd11056">
    <property type="entry name" value="CYP6-like"/>
    <property type="match status" value="1"/>
</dbReference>
<keyword evidence="15" id="KW-0812">Transmembrane</keyword>
<dbReference type="PROSITE" id="PS00086">
    <property type="entry name" value="CYTOCHROME_P450"/>
    <property type="match status" value="1"/>
</dbReference>
<feature type="transmembrane region" description="Helical" evidence="15">
    <location>
        <begin position="6"/>
        <end position="22"/>
    </location>
</feature>
<dbReference type="AlphaFoldDB" id="A0A9N9TPP8"/>
<evidence type="ECO:0000256" key="3">
    <source>
        <dbReference type="ARBA" id="ARBA00004406"/>
    </source>
</evidence>
<evidence type="ECO:0000256" key="1">
    <source>
        <dbReference type="ARBA" id="ARBA00001971"/>
    </source>
</evidence>
<gene>
    <name evidence="16" type="ORF">PHYEVI_LOCUS5756</name>
</gene>
<dbReference type="PANTHER" id="PTHR24292">
    <property type="entry name" value="CYTOCHROME P450"/>
    <property type="match status" value="1"/>
</dbReference>
<comment type="cofactor">
    <cofactor evidence="1 13">
        <name>heme</name>
        <dbReference type="ChEBI" id="CHEBI:30413"/>
    </cofactor>
</comment>
<dbReference type="PRINTS" id="PR00385">
    <property type="entry name" value="P450"/>
</dbReference>
<dbReference type="GO" id="GO:0005506">
    <property type="term" value="F:iron ion binding"/>
    <property type="evidence" value="ECO:0007669"/>
    <property type="project" value="InterPro"/>
</dbReference>
<proteinExistence type="inferred from homology"/>
<evidence type="ECO:0000256" key="4">
    <source>
        <dbReference type="ARBA" id="ARBA00010617"/>
    </source>
</evidence>
<dbReference type="InterPro" id="IPR036396">
    <property type="entry name" value="Cyt_P450_sf"/>
</dbReference>
<keyword evidence="17" id="KW-1185">Reference proteome</keyword>
<keyword evidence="10 13" id="KW-0408">Iron</keyword>
<keyword evidence="9 14" id="KW-0560">Oxidoreductase</keyword>
<protein>
    <recommendedName>
        <fullName evidence="18">Cytochrome P450 monooxygenase</fullName>
    </recommendedName>
</protein>
<dbReference type="InterPro" id="IPR001128">
    <property type="entry name" value="Cyt_P450"/>
</dbReference>
<dbReference type="InterPro" id="IPR002401">
    <property type="entry name" value="Cyt_P450_E_grp-I"/>
</dbReference>
<dbReference type="InterPro" id="IPR017972">
    <property type="entry name" value="Cyt_P450_CS"/>
</dbReference>
<keyword evidence="12 15" id="KW-0472">Membrane</keyword>
<dbReference type="GO" id="GO:0005789">
    <property type="term" value="C:endoplasmic reticulum membrane"/>
    <property type="evidence" value="ECO:0007669"/>
    <property type="project" value="UniProtKB-SubCell"/>
</dbReference>
<accession>A0A9N9TPP8</accession>
<evidence type="ECO:0000313" key="17">
    <source>
        <dbReference type="Proteomes" id="UP001153712"/>
    </source>
</evidence>
<comment type="similarity">
    <text evidence="4 14">Belongs to the cytochrome P450 family.</text>
</comment>
<evidence type="ECO:0000256" key="5">
    <source>
        <dbReference type="ARBA" id="ARBA00022617"/>
    </source>
</evidence>
<name>A0A9N9TPP8_PHYSR</name>
<evidence type="ECO:0000256" key="7">
    <source>
        <dbReference type="ARBA" id="ARBA00022824"/>
    </source>
</evidence>
<keyword evidence="8" id="KW-0492">Microsome</keyword>
<dbReference type="PANTHER" id="PTHR24292:SF45">
    <property type="entry name" value="CYTOCHROME P450 6G1-RELATED"/>
    <property type="match status" value="1"/>
</dbReference>
<keyword evidence="7" id="KW-0256">Endoplasmic reticulum</keyword>
<evidence type="ECO:0000256" key="13">
    <source>
        <dbReference type="PIRSR" id="PIRSR602401-1"/>
    </source>
</evidence>
<dbReference type="OrthoDB" id="2789670at2759"/>
<sequence>MTWIPNILVFFATVSILTYFYVTRRFNYWRKRNVFYQKPTPFFGNFKDVVLMKDTIGTWLRKTYESAKSQPYYGIFIFDEPCLVVKDPKIIKNVLIKDFNSFSDRATANAEHNKVLRNFLFFMRNPEWKSTRNQMSPIFTSGKLKAMFPTLSEVGERFQKYIGNNLGVIEAKEASSKFSTDFIAKAFFGINAHCFDDENAIFRVLGRKVFDFSVRNGFVSTAYFCMQNVVKLFKLNFTEQWIIDYFADSFLHAYESRVQSGTRPNDFIDLLIDTKKKDFDGKFDINMIKGAGMQFFLAGFETTSSTVSYTLYELCLNKNIQNKLRQEILASIKEHNGLTYDGVLGMKYLDMCIKETLRKYPVLPFLDRKCLTDYKVPGTDLVVEKGTTVYIPLFGLQYDEKYFPEPEKYDPERFLDAKKYNMDGLVYLPFGEGPRACIGERQGLLQSKLGVISVLSKFEVEKCAQTPDPIEFEAKSLVLQSKVGLPMTFKLIVPSPA</sequence>
<organism evidence="16 17">
    <name type="scientific">Phyllotreta striolata</name>
    <name type="common">Striped flea beetle</name>
    <name type="synonym">Crioceris striolata</name>
    <dbReference type="NCBI Taxonomy" id="444603"/>
    <lineage>
        <taxon>Eukaryota</taxon>
        <taxon>Metazoa</taxon>
        <taxon>Ecdysozoa</taxon>
        <taxon>Arthropoda</taxon>
        <taxon>Hexapoda</taxon>
        <taxon>Insecta</taxon>
        <taxon>Pterygota</taxon>
        <taxon>Neoptera</taxon>
        <taxon>Endopterygota</taxon>
        <taxon>Coleoptera</taxon>
        <taxon>Polyphaga</taxon>
        <taxon>Cucujiformia</taxon>
        <taxon>Chrysomeloidea</taxon>
        <taxon>Chrysomelidae</taxon>
        <taxon>Galerucinae</taxon>
        <taxon>Alticini</taxon>
        <taxon>Phyllotreta</taxon>
    </lineage>
</organism>
<evidence type="ECO:0000256" key="14">
    <source>
        <dbReference type="RuleBase" id="RU000461"/>
    </source>
</evidence>
<keyword evidence="11 14" id="KW-0503">Monooxygenase</keyword>
<keyword evidence="5 13" id="KW-0349">Heme</keyword>
<dbReference type="SUPFAM" id="SSF48264">
    <property type="entry name" value="Cytochrome P450"/>
    <property type="match status" value="1"/>
</dbReference>
<evidence type="ECO:0000256" key="15">
    <source>
        <dbReference type="SAM" id="Phobius"/>
    </source>
</evidence>
<keyword evidence="6 13" id="KW-0479">Metal-binding</keyword>
<evidence type="ECO:0000256" key="12">
    <source>
        <dbReference type="ARBA" id="ARBA00023136"/>
    </source>
</evidence>
<evidence type="ECO:0000256" key="11">
    <source>
        <dbReference type="ARBA" id="ARBA00023033"/>
    </source>
</evidence>
<dbReference type="GO" id="GO:0004497">
    <property type="term" value="F:monooxygenase activity"/>
    <property type="evidence" value="ECO:0007669"/>
    <property type="project" value="UniProtKB-KW"/>
</dbReference>
<dbReference type="EMBL" id="OU900095">
    <property type="protein sequence ID" value="CAG9859382.1"/>
    <property type="molecule type" value="Genomic_DNA"/>
</dbReference>
<evidence type="ECO:0000313" key="16">
    <source>
        <dbReference type="EMBL" id="CAG9859382.1"/>
    </source>
</evidence>
<dbReference type="Proteomes" id="UP001153712">
    <property type="component" value="Chromosome 2"/>
</dbReference>
<feature type="binding site" description="axial binding residue" evidence="13">
    <location>
        <position position="437"/>
    </location>
    <ligand>
        <name>heme</name>
        <dbReference type="ChEBI" id="CHEBI:30413"/>
    </ligand>
    <ligandPart>
        <name>Fe</name>
        <dbReference type="ChEBI" id="CHEBI:18248"/>
    </ligandPart>
</feature>
<evidence type="ECO:0008006" key="18">
    <source>
        <dbReference type="Google" id="ProtNLM"/>
    </source>
</evidence>
<comment type="subcellular location">
    <subcellularLocation>
        <location evidence="3">Endoplasmic reticulum membrane</location>
        <topology evidence="3">Peripheral membrane protein</topology>
    </subcellularLocation>
    <subcellularLocation>
        <location evidence="2">Microsome membrane</location>
        <topology evidence="2">Peripheral membrane protein</topology>
    </subcellularLocation>
</comment>
<evidence type="ECO:0000256" key="8">
    <source>
        <dbReference type="ARBA" id="ARBA00022848"/>
    </source>
</evidence>
<dbReference type="GO" id="GO:0016705">
    <property type="term" value="F:oxidoreductase activity, acting on paired donors, with incorporation or reduction of molecular oxygen"/>
    <property type="evidence" value="ECO:0007669"/>
    <property type="project" value="InterPro"/>
</dbReference>
<dbReference type="PRINTS" id="PR00463">
    <property type="entry name" value="EP450I"/>
</dbReference>
<evidence type="ECO:0000256" key="9">
    <source>
        <dbReference type="ARBA" id="ARBA00023002"/>
    </source>
</evidence>
<dbReference type="Pfam" id="PF00067">
    <property type="entry name" value="p450"/>
    <property type="match status" value="1"/>
</dbReference>
<dbReference type="Gene3D" id="1.10.630.10">
    <property type="entry name" value="Cytochrome P450"/>
    <property type="match status" value="1"/>
</dbReference>
<dbReference type="InterPro" id="IPR050476">
    <property type="entry name" value="Insect_CytP450_Detox"/>
</dbReference>
<dbReference type="FunFam" id="1.10.630.10:FF:000042">
    <property type="entry name" value="Cytochrome P450"/>
    <property type="match status" value="1"/>
</dbReference>
<dbReference type="GO" id="GO:0020037">
    <property type="term" value="F:heme binding"/>
    <property type="evidence" value="ECO:0007669"/>
    <property type="project" value="InterPro"/>
</dbReference>